<feature type="transmembrane region" description="Helical" evidence="3">
    <location>
        <begin position="494"/>
        <end position="515"/>
    </location>
</feature>
<evidence type="ECO:0000256" key="2">
    <source>
        <dbReference type="ARBA" id="ARBA00023157"/>
    </source>
</evidence>
<keyword evidence="3" id="KW-0812">Transmembrane</keyword>
<evidence type="ECO:0000256" key="3">
    <source>
        <dbReference type="SAM" id="Phobius"/>
    </source>
</evidence>
<dbReference type="AlphaFoldDB" id="A0A8B6F1R1"/>
<feature type="domain" description="UMOD/GP2/OIT3-like D8C" evidence="4">
    <location>
        <begin position="405"/>
        <end position="471"/>
    </location>
</feature>
<dbReference type="PANTHER" id="PTHR36191:SF4">
    <property type="entry name" value="VWFD DOMAIN-CONTAINING PROTEIN"/>
    <property type="match status" value="1"/>
</dbReference>
<evidence type="ECO:0000313" key="5">
    <source>
        <dbReference type="EMBL" id="VDI42897.1"/>
    </source>
</evidence>
<protein>
    <recommendedName>
        <fullName evidence="4">UMOD/GP2/OIT3-like D8C domain-containing protein</fullName>
    </recommendedName>
</protein>
<dbReference type="OrthoDB" id="10043005at2759"/>
<gene>
    <name evidence="5" type="ORF">MGAL_10B047678</name>
</gene>
<dbReference type="InterPro" id="IPR057774">
    <property type="entry name" value="D8C_UMOD/GP2/OIT3-like"/>
</dbReference>
<evidence type="ECO:0000259" key="4">
    <source>
        <dbReference type="Pfam" id="PF23283"/>
    </source>
</evidence>
<accession>A0A8B6F1R1</accession>
<organism evidence="5 6">
    <name type="scientific">Mytilus galloprovincialis</name>
    <name type="common">Mediterranean mussel</name>
    <dbReference type="NCBI Taxonomy" id="29158"/>
    <lineage>
        <taxon>Eukaryota</taxon>
        <taxon>Metazoa</taxon>
        <taxon>Spiralia</taxon>
        <taxon>Lophotrochozoa</taxon>
        <taxon>Mollusca</taxon>
        <taxon>Bivalvia</taxon>
        <taxon>Autobranchia</taxon>
        <taxon>Pteriomorphia</taxon>
        <taxon>Mytilida</taxon>
        <taxon>Mytiloidea</taxon>
        <taxon>Mytilidae</taxon>
        <taxon>Mytilinae</taxon>
        <taxon>Mytilus</taxon>
    </lineage>
</organism>
<name>A0A8B6F1R1_MYTGA</name>
<dbReference type="Pfam" id="PF23283">
    <property type="entry name" value="D8C_UMOD"/>
    <property type="match status" value="3"/>
</dbReference>
<keyword evidence="1" id="KW-0732">Signal</keyword>
<sequence length="555" mass="62351">MRKSVKFVSSEKKREFVSSEEKCEFVSTEKKCERDSNEKKCEFVCSEKKCEHDSNEKKYAINPCSSYKAINEWQRSVRNNKVEGAKCDSFLKEGWYRVTSLAGEEMPTSCPKNGFRCGTIEPVWLNGTFPVSGMTKNLTACSAHFDGDCCKNKYQIQVKNCTGFYVYKLVPTSACPQAYCFGKELPCRPGYASKNGFSPGCKYEPCLTVNHKPLDNWRRSFGNNNTDSTICDSFLDPVWYKPISKAGNGMPTTCPKDGFRCGTIEPVWLNGTLPSTVNTTINATACVSSFSRGCCSPHYEIQIRNCGKFNVYKLASTKACPRGYCFGSEIPCPVGETSDTGYTPGCEFDPCYSSNYHMLSGQVKRSSNYSLTKSDSPIDDSTLTTNWYRIKSDTGNEIVMTKQPINQCGTKHPIWMKGALPVQSDKTVDRKVCMSDVNNFCQVESTIKVRNCSTFNVYFLPQTTTKNAAYCFGTKPYKENSSDKKNSFVESRDIPWIVVVSVLVLIIVLLVAIFIMKQITKKTRLDSKVEEEKPPPYTPIVENGIPHIHHKQVQN</sequence>
<comment type="caution">
    <text evidence="5">The sequence shown here is derived from an EMBL/GenBank/DDBJ whole genome shotgun (WGS) entry which is preliminary data.</text>
</comment>
<keyword evidence="2" id="KW-1015">Disulfide bond</keyword>
<dbReference type="EMBL" id="UYJE01006081">
    <property type="protein sequence ID" value="VDI42897.1"/>
    <property type="molecule type" value="Genomic_DNA"/>
</dbReference>
<feature type="domain" description="UMOD/GP2/OIT3-like D8C" evidence="4">
    <location>
        <begin position="105"/>
        <end position="180"/>
    </location>
</feature>
<dbReference type="Proteomes" id="UP000596742">
    <property type="component" value="Unassembled WGS sequence"/>
</dbReference>
<feature type="domain" description="UMOD/GP2/OIT3-like D8C" evidence="4">
    <location>
        <begin position="249"/>
        <end position="325"/>
    </location>
</feature>
<evidence type="ECO:0000256" key="1">
    <source>
        <dbReference type="ARBA" id="ARBA00022729"/>
    </source>
</evidence>
<proteinExistence type="predicted"/>
<keyword evidence="3" id="KW-1133">Transmembrane helix</keyword>
<keyword evidence="6" id="KW-1185">Reference proteome</keyword>
<dbReference type="PANTHER" id="PTHR36191">
    <property type="entry name" value="ENDO/EXONUCLEASE/PHOSPHATASE DOMAIN-CONTAINING PROTEIN-RELATED"/>
    <property type="match status" value="1"/>
</dbReference>
<evidence type="ECO:0000313" key="6">
    <source>
        <dbReference type="Proteomes" id="UP000596742"/>
    </source>
</evidence>
<reference evidence="5" key="1">
    <citation type="submission" date="2018-11" db="EMBL/GenBank/DDBJ databases">
        <authorList>
            <person name="Alioto T."/>
            <person name="Alioto T."/>
        </authorList>
    </citation>
    <scope>NUCLEOTIDE SEQUENCE</scope>
</reference>
<keyword evidence="3" id="KW-0472">Membrane</keyword>